<gene>
    <name evidence="2" type="primary">mlaD</name>
    <name evidence="2" type="ORF">GH975_10500</name>
</gene>
<name>A0A5Q2QIT3_9GAMM</name>
<dbReference type="PANTHER" id="PTHR33371:SF4">
    <property type="entry name" value="INTERMEMBRANE PHOSPHOLIPID TRANSPORT SYSTEM BINDING PROTEIN MLAD"/>
    <property type="match status" value="1"/>
</dbReference>
<dbReference type="PANTHER" id="PTHR33371">
    <property type="entry name" value="INTERMEMBRANE PHOSPHOLIPID TRANSPORT SYSTEM BINDING PROTEIN MLAD-RELATED"/>
    <property type="match status" value="1"/>
</dbReference>
<dbReference type="InterPro" id="IPR030970">
    <property type="entry name" value="ABC_MlaD"/>
</dbReference>
<evidence type="ECO:0000313" key="2">
    <source>
        <dbReference type="EMBL" id="QGG80975.1"/>
    </source>
</evidence>
<dbReference type="NCBIfam" id="TIGR04430">
    <property type="entry name" value="OM_asym_MlaD"/>
    <property type="match status" value="1"/>
</dbReference>
<dbReference type="GO" id="GO:0005548">
    <property type="term" value="F:phospholipid transporter activity"/>
    <property type="evidence" value="ECO:0007669"/>
    <property type="project" value="TreeGrafter"/>
</dbReference>
<proteinExistence type="predicted"/>
<organism evidence="2 3">
    <name type="scientific">Litorivicinus lipolyticus</name>
    <dbReference type="NCBI Taxonomy" id="418701"/>
    <lineage>
        <taxon>Bacteria</taxon>
        <taxon>Pseudomonadati</taxon>
        <taxon>Pseudomonadota</taxon>
        <taxon>Gammaproteobacteria</taxon>
        <taxon>Oceanospirillales</taxon>
        <taxon>Litorivicinaceae</taxon>
        <taxon>Litorivicinus</taxon>
    </lineage>
</organism>
<feature type="domain" description="Mce/MlaD" evidence="1">
    <location>
        <begin position="39"/>
        <end position="117"/>
    </location>
</feature>
<dbReference type="InterPro" id="IPR052336">
    <property type="entry name" value="MlaD_Phospholipid_Transporter"/>
</dbReference>
<protein>
    <submittedName>
        <fullName evidence="2">Outer membrane lipid asymmetry maintenance protein MlaD</fullName>
    </submittedName>
</protein>
<dbReference type="AlphaFoldDB" id="A0A5Q2QIT3"/>
<dbReference type="RefSeq" id="WP_153714478.1">
    <property type="nucleotide sequence ID" value="NZ_CP045871.1"/>
</dbReference>
<dbReference type="EMBL" id="CP045871">
    <property type="protein sequence ID" value="QGG80975.1"/>
    <property type="molecule type" value="Genomic_DNA"/>
</dbReference>
<dbReference type="Proteomes" id="UP000388235">
    <property type="component" value="Chromosome"/>
</dbReference>
<reference evidence="2 3" key="1">
    <citation type="submission" date="2019-11" db="EMBL/GenBank/DDBJ databases">
        <authorList>
            <person name="Khan S.A."/>
            <person name="Jeon C.O."/>
            <person name="Chun B.H."/>
        </authorList>
    </citation>
    <scope>NUCLEOTIDE SEQUENCE [LARGE SCALE GENOMIC DNA]</scope>
    <source>
        <strain evidence="2 3">IMCC 1097</strain>
    </source>
</reference>
<dbReference type="GO" id="GO:0005543">
    <property type="term" value="F:phospholipid binding"/>
    <property type="evidence" value="ECO:0007669"/>
    <property type="project" value="TreeGrafter"/>
</dbReference>
<dbReference type="KEGG" id="llp:GH975_10500"/>
<sequence length="153" mass="16176">MSMRVIEICVGAFVALGLAALAWLAISVSGLSFNGPGDEYLVSARFSNVAGLKPRAKVTSAGVTVGRVAEIRLDPEIGQAEVIMAIESRFDQFPLDSAASILTAGLLGEKYIGIRFGAEFDMLMDGDEIMDTQSSLVLEDLIGRFLLNSSGGD</sequence>
<dbReference type="Pfam" id="PF02470">
    <property type="entry name" value="MlaD"/>
    <property type="match status" value="1"/>
</dbReference>
<dbReference type="InterPro" id="IPR003399">
    <property type="entry name" value="Mce/MlaD"/>
</dbReference>
<accession>A0A5Q2QIT3</accession>
<dbReference type="OrthoDB" id="9788420at2"/>
<evidence type="ECO:0000259" key="1">
    <source>
        <dbReference type="Pfam" id="PF02470"/>
    </source>
</evidence>
<evidence type="ECO:0000313" key="3">
    <source>
        <dbReference type="Proteomes" id="UP000388235"/>
    </source>
</evidence>
<keyword evidence="3" id="KW-1185">Reference proteome</keyword>